<gene>
    <name evidence="1" type="ORF">C7M51_01040</name>
</gene>
<evidence type="ECO:0000313" key="1">
    <source>
        <dbReference type="EMBL" id="QHM70761.1"/>
    </source>
</evidence>
<sequence length="128" mass="14531">MWSLSSETESKDNCFCLSNNLTFTQRANDLFSSGFTAISGCYGVKDSYAAHLLYLRKQQEESMDLNIEKHQMADGNYEYRASCDQPGYRFTLIGKGKTATEADENLRNNLSEMKNRLDEIMQISKVSA</sequence>
<keyword evidence="2" id="KW-1185">Reference proteome</keyword>
<proteinExistence type="predicted"/>
<protein>
    <submittedName>
        <fullName evidence="1">Uncharacterized protein</fullName>
    </submittedName>
</protein>
<dbReference type="Proteomes" id="UP000464053">
    <property type="component" value="Chromosome"/>
</dbReference>
<dbReference type="AlphaFoldDB" id="A0A6P1PX88"/>
<evidence type="ECO:0000313" key="2">
    <source>
        <dbReference type="Proteomes" id="UP000464053"/>
    </source>
</evidence>
<dbReference type="EMBL" id="CP028271">
    <property type="protein sequence ID" value="QHM70761.1"/>
    <property type="molecule type" value="Genomic_DNA"/>
</dbReference>
<dbReference type="KEGG" id="mint:C7M51_01040"/>
<name>A0A6P1PX88_9GAMM</name>
<organism evidence="1 2">
    <name type="scientific">Mixta intestinalis</name>
    <dbReference type="NCBI Taxonomy" id="1615494"/>
    <lineage>
        <taxon>Bacteria</taxon>
        <taxon>Pseudomonadati</taxon>
        <taxon>Pseudomonadota</taxon>
        <taxon>Gammaproteobacteria</taxon>
        <taxon>Enterobacterales</taxon>
        <taxon>Erwiniaceae</taxon>
        <taxon>Mixta</taxon>
    </lineage>
</organism>
<accession>A0A6P1PX88</accession>
<reference evidence="1 2" key="1">
    <citation type="submission" date="2018-03" db="EMBL/GenBank/DDBJ databases">
        <title>Pantoea intestinalis SRCM103226 isolated form the mealworm.</title>
        <authorList>
            <person name="Jeong D.-Y."/>
            <person name="Kim J.W."/>
        </authorList>
    </citation>
    <scope>NUCLEOTIDE SEQUENCE [LARGE SCALE GENOMIC DNA]</scope>
    <source>
        <strain evidence="1 2">SRCM103226</strain>
    </source>
</reference>